<dbReference type="InterPro" id="IPR002560">
    <property type="entry name" value="Transposase_DDE"/>
</dbReference>
<dbReference type="EMBL" id="JBEPEK010000401">
    <property type="protein sequence ID" value="MER7185105.1"/>
    <property type="molecule type" value="Genomic_DNA"/>
</dbReference>
<reference evidence="2 3" key="1">
    <citation type="submission" date="2024-06" db="EMBL/GenBank/DDBJ databases">
        <title>The Natural Products Discovery Center: Release of the First 8490 Sequenced Strains for Exploring Actinobacteria Biosynthetic Diversity.</title>
        <authorList>
            <person name="Kalkreuter E."/>
            <person name="Kautsar S.A."/>
            <person name="Yang D."/>
            <person name="Bader C.D."/>
            <person name="Teijaro C.N."/>
            <person name="Fluegel L."/>
            <person name="Davis C.M."/>
            <person name="Simpson J.R."/>
            <person name="Lauterbach L."/>
            <person name="Steele A.D."/>
            <person name="Gui C."/>
            <person name="Meng S."/>
            <person name="Li G."/>
            <person name="Viehrig K."/>
            <person name="Ye F."/>
            <person name="Su P."/>
            <person name="Kiefer A.F."/>
            <person name="Nichols A."/>
            <person name="Cepeda A.J."/>
            <person name="Yan W."/>
            <person name="Fan B."/>
            <person name="Jiang Y."/>
            <person name="Adhikari A."/>
            <person name="Zheng C.-J."/>
            <person name="Schuster L."/>
            <person name="Cowan T.M."/>
            <person name="Smanski M.J."/>
            <person name="Chevrette M.G."/>
            <person name="De Carvalho L.P.S."/>
            <person name="Shen B."/>
        </authorList>
    </citation>
    <scope>NUCLEOTIDE SEQUENCE [LARGE SCALE GENOMIC DNA]</scope>
    <source>
        <strain evidence="2 3">NPDC000234</strain>
    </source>
</reference>
<proteinExistence type="predicted"/>
<accession>A0ABV1X7U5</accession>
<evidence type="ECO:0000259" key="1">
    <source>
        <dbReference type="Pfam" id="PF01610"/>
    </source>
</evidence>
<comment type="caution">
    <text evidence="2">The sequence shown here is derived from an EMBL/GenBank/DDBJ whole genome shotgun (WGS) entry which is preliminary data.</text>
</comment>
<evidence type="ECO:0000313" key="2">
    <source>
        <dbReference type="EMBL" id="MER7185105.1"/>
    </source>
</evidence>
<gene>
    <name evidence="2" type="ORF">ABT404_37540</name>
</gene>
<dbReference type="InterPro" id="IPR047951">
    <property type="entry name" value="Transpos_ISL3"/>
</dbReference>
<evidence type="ECO:0000313" key="3">
    <source>
        <dbReference type="Proteomes" id="UP001474181"/>
    </source>
</evidence>
<sequence length="214" mass="24564">MTSRTVKRYADAARPEDLFTGQWQARTSVLDKDKTYLDDRWNEGFTNAWKLWEEIVPLGYQGSYQRVRAYLHLKRTSPRPVTARPPSPRAVAGWVLRRPETLSETEHLHLKNVRANCPEIDALTRHVRSFATMLTERQGERLPDWLDAVRQDDLPSLHTLAAGIDRDRDAVIAGLTLPWNSGVVEGHVNRIKMLMRQMCGRAGFALLRKRVLLA</sequence>
<dbReference type="Proteomes" id="UP001474181">
    <property type="component" value="Unassembled WGS sequence"/>
</dbReference>
<dbReference type="Pfam" id="PF01610">
    <property type="entry name" value="DDE_Tnp_ISL3"/>
    <property type="match status" value="1"/>
</dbReference>
<protein>
    <submittedName>
        <fullName evidence="2">Transposase</fullName>
    </submittedName>
</protein>
<organism evidence="2 3">
    <name type="scientific">Streptomyces hyaluromycini</name>
    <dbReference type="NCBI Taxonomy" id="1377993"/>
    <lineage>
        <taxon>Bacteria</taxon>
        <taxon>Bacillati</taxon>
        <taxon>Actinomycetota</taxon>
        <taxon>Actinomycetes</taxon>
        <taxon>Kitasatosporales</taxon>
        <taxon>Streptomycetaceae</taxon>
        <taxon>Streptomyces</taxon>
    </lineage>
</organism>
<dbReference type="PANTHER" id="PTHR33498:SF1">
    <property type="entry name" value="TRANSPOSASE FOR INSERTION SEQUENCE ELEMENT IS1557"/>
    <property type="match status" value="1"/>
</dbReference>
<name>A0ABV1X7U5_9ACTN</name>
<keyword evidence="3" id="KW-1185">Reference proteome</keyword>
<feature type="domain" description="Transposase IS204/IS1001/IS1096/IS1165 DDE" evidence="1">
    <location>
        <begin position="95"/>
        <end position="210"/>
    </location>
</feature>
<dbReference type="PANTHER" id="PTHR33498">
    <property type="entry name" value="TRANSPOSASE FOR INSERTION SEQUENCE ELEMENT IS1557"/>
    <property type="match status" value="1"/>
</dbReference>